<protein>
    <submittedName>
        <fullName evidence="1">Uncharacterized protein</fullName>
    </submittedName>
</protein>
<evidence type="ECO:0000313" key="1">
    <source>
        <dbReference type="EMBL" id="SLM48118.1"/>
    </source>
</evidence>
<reference evidence="1 2" key="1">
    <citation type="submission" date="2017-03" db="EMBL/GenBank/DDBJ databases">
        <authorList>
            <person name="Afonso C.L."/>
            <person name="Miller P.J."/>
            <person name="Scott M.A."/>
            <person name="Spackman E."/>
            <person name="Goraichik I."/>
            <person name="Dimitrov K.M."/>
            <person name="Suarez D.L."/>
            <person name="Swayne D.E."/>
        </authorList>
    </citation>
    <scope>NUCLEOTIDE SEQUENCE [LARGE SCALE GENOMIC DNA]</scope>
    <source>
        <strain evidence="1">Genome sequencing of Nitrospira japonica strain NJ11</strain>
    </source>
</reference>
<keyword evidence="2" id="KW-1185">Reference proteome</keyword>
<gene>
    <name evidence="1" type="ORF">NSJP_1946</name>
</gene>
<name>A0A1W1I523_9BACT</name>
<dbReference type="KEGG" id="nja:NSJP_1946"/>
<organism evidence="1 2">
    <name type="scientific">Nitrospira japonica</name>
    <dbReference type="NCBI Taxonomy" id="1325564"/>
    <lineage>
        <taxon>Bacteria</taxon>
        <taxon>Pseudomonadati</taxon>
        <taxon>Nitrospirota</taxon>
        <taxon>Nitrospiria</taxon>
        <taxon>Nitrospirales</taxon>
        <taxon>Nitrospiraceae</taxon>
        <taxon>Nitrospira</taxon>
    </lineage>
</organism>
<dbReference type="STRING" id="1325564.NSJP_1946"/>
<proteinExistence type="predicted"/>
<sequence length="56" mass="6213">MVWGVPEAAHPPVERAAREERQEAVAVDNACLHTTVSGWRLSQWQSGSVMTILQLL</sequence>
<dbReference type="AlphaFoldDB" id="A0A1W1I523"/>
<evidence type="ECO:0000313" key="2">
    <source>
        <dbReference type="Proteomes" id="UP000192042"/>
    </source>
</evidence>
<dbReference type="EMBL" id="LT828648">
    <property type="protein sequence ID" value="SLM48118.1"/>
    <property type="molecule type" value="Genomic_DNA"/>
</dbReference>
<accession>A0A1W1I523</accession>
<dbReference type="Proteomes" id="UP000192042">
    <property type="component" value="Chromosome I"/>
</dbReference>